<dbReference type="Gramene" id="OB05G23990.1">
    <property type="protein sequence ID" value="OB05G23990.1"/>
    <property type="gene ID" value="OB05G23990"/>
</dbReference>
<keyword evidence="2" id="KW-1185">Reference proteome</keyword>
<dbReference type="EnsemblPlants" id="OB05G23990.1">
    <property type="protein sequence ID" value="OB05G23990.1"/>
    <property type="gene ID" value="OB05G23990"/>
</dbReference>
<reference evidence="1" key="1">
    <citation type="journal article" date="2013" name="Nat. Commun.">
        <title>Whole-genome sequencing of Oryza brachyantha reveals mechanisms underlying Oryza genome evolution.</title>
        <authorList>
            <person name="Chen J."/>
            <person name="Huang Q."/>
            <person name="Gao D."/>
            <person name="Wang J."/>
            <person name="Lang Y."/>
            <person name="Liu T."/>
            <person name="Li B."/>
            <person name="Bai Z."/>
            <person name="Luis Goicoechea J."/>
            <person name="Liang C."/>
            <person name="Chen C."/>
            <person name="Zhang W."/>
            <person name="Sun S."/>
            <person name="Liao Y."/>
            <person name="Zhang X."/>
            <person name="Yang L."/>
            <person name="Song C."/>
            <person name="Wang M."/>
            <person name="Shi J."/>
            <person name="Liu G."/>
            <person name="Liu J."/>
            <person name="Zhou H."/>
            <person name="Zhou W."/>
            <person name="Yu Q."/>
            <person name="An N."/>
            <person name="Chen Y."/>
            <person name="Cai Q."/>
            <person name="Wang B."/>
            <person name="Liu B."/>
            <person name="Min J."/>
            <person name="Huang Y."/>
            <person name="Wu H."/>
            <person name="Li Z."/>
            <person name="Zhang Y."/>
            <person name="Yin Y."/>
            <person name="Song W."/>
            <person name="Jiang J."/>
            <person name="Jackson S.A."/>
            <person name="Wing R.A."/>
            <person name="Wang J."/>
            <person name="Chen M."/>
        </authorList>
    </citation>
    <scope>NUCLEOTIDE SEQUENCE [LARGE SCALE GENOMIC DNA]</scope>
    <source>
        <strain evidence="1">cv. IRGC 101232</strain>
    </source>
</reference>
<reference evidence="1" key="2">
    <citation type="submission" date="2013-04" db="UniProtKB">
        <authorList>
            <consortium name="EnsemblPlants"/>
        </authorList>
    </citation>
    <scope>IDENTIFICATION</scope>
</reference>
<accession>J3M725</accession>
<organism evidence="1">
    <name type="scientific">Oryza brachyantha</name>
    <name type="common">malo sina</name>
    <dbReference type="NCBI Taxonomy" id="4533"/>
    <lineage>
        <taxon>Eukaryota</taxon>
        <taxon>Viridiplantae</taxon>
        <taxon>Streptophyta</taxon>
        <taxon>Embryophyta</taxon>
        <taxon>Tracheophyta</taxon>
        <taxon>Spermatophyta</taxon>
        <taxon>Magnoliopsida</taxon>
        <taxon>Liliopsida</taxon>
        <taxon>Poales</taxon>
        <taxon>Poaceae</taxon>
        <taxon>BOP clade</taxon>
        <taxon>Oryzoideae</taxon>
        <taxon>Oryzeae</taxon>
        <taxon>Oryzinae</taxon>
        <taxon>Oryza</taxon>
    </lineage>
</organism>
<name>J3M725_ORYBR</name>
<evidence type="ECO:0000313" key="1">
    <source>
        <dbReference type="EnsemblPlants" id="OB05G23990.1"/>
    </source>
</evidence>
<dbReference type="AlphaFoldDB" id="J3M725"/>
<proteinExistence type="predicted"/>
<sequence>LAIAQNSSKNTKHNYYIKSRTVLLCLRGKVPAHKSQSIYFSRYKVFFFEDSL</sequence>
<dbReference type="Proteomes" id="UP000006038">
    <property type="component" value="Chromosome 5"/>
</dbReference>
<dbReference type="HOGENOM" id="CLU_3093634_0_0_1"/>
<protein>
    <submittedName>
        <fullName evidence="1">Uncharacterized protein</fullName>
    </submittedName>
</protein>
<evidence type="ECO:0000313" key="2">
    <source>
        <dbReference type="Proteomes" id="UP000006038"/>
    </source>
</evidence>